<dbReference type="PANTHER" id="PTHR38167:SF1">
    <property type="entry name" value="C2H2-TYPE DOMAIN-CONTAINING PROTEIN"/>
    <property type="match status" value="1"/>
</dbReference>
<sequence length="191" mass="20932">MSEMAAADPELEIIDLTGETTTSEDGESGDEDEERDKLRYTSSGLGPDAASRAQLHAAVNALPEARLRQMVLDLADTVPAVYHALARGLLTVGSTSRVIPRWEMCANCGETYDVYDDANELCLFHPGELKADETKFVDWDEDCHGPVDTPENRDEYPDNFSWTCCNGDATAPGCVTGRHRPAAPQTKKQRV</sequence>
<evidence type="ECO:0000256" key="1">
    <source>
        <dbReference type="SAM" id="MobiDB-lite"/>
    </source>
</evidence>
<keyword evidence="3" id="KW-1185">Reference proteome</keyword>
<accession>A0AAD6YKH5</accession>
<reference evidence="2" key="1">
    <citation type="submission" date="2023-03" db="EMBL/GenBank/DDBJ databases">
        <title>Massive genome expansion in bonnet fungi (Mycena s.s.) driven by repeated elements and novel gene families across ecological guilds.</title>
        <authorList>
            <consortium name="Lawrence Berkeley National Laboratory"/>
            <person name="Harder C.B."/>
            <person name="Miyauchi S."/>
            <person name="Viragh M."/>
            <person name="Kuo A."/>
            <person name="Thoen E."/>
            <person name="Andreopoulos B."/>
            <person name="Lu D."/>
            <person name="Skrede I."/>
            <person name="Drula E."/>
            <person name="Henrissat B."/>
            <person name="Morin E."/>
            <person name="Kohler A."/>
            <person name="Barry K."/>
            <person name="LaButti K."/>
            <person name="Morin E."/>
            <person name="Salamov A."/>
            <person name="Lipzen A."/>
            <person name="Mereny Z."/>
            <person name="Hegedus B."/>
            <person name="Baldrian P."/>
            <person name="Stursova M."/>
            <person name="Weitz H."/>
            <person name="Taylor A."/>
            <person name="Grigoriev I.V."/>
            <person name="Nagy L.G."/>
            <person name="Martin F."/>
            <person name="Kauserud H."/>
        </authorList>
    </citation>
    <scope>NUCLEOTIDE SEQUENCE</scope>
    <source>
        <strain evidence="2">9144</strain>
    </source>
</reference>
<protein>
    <submittedName>
        <fullName evidence="2">Uncharacterized protein</fullName>
    </submittedName>
</protein>
<dbReference type="EMBL" id="JARJCW010000010">
    <property type="protein sequence ID" value="KAJ7220197.1"/>
    <property type="molecule type" value="Genomic_DNA"/>
</dbReference>
<comment type="caution">
    <text evidence="2">The sequence shown here is derived from an EMBL/GenBank/DDBJ whole genome shotgun (WGS) entry which is preliminary data.</text>
</comment>
<dbReference type="PANTHER" id="PTHR38167">
    <property type="entry name" value="C2H2-TYPE DOMAIN-CONTAINING PROTEIN"/>
    <property type="match status" value="1"/>
</dbReference>
<name>A0AAD6YKH5_9AGAR</name>
<gene>
    <name evidence="2" type="ORF">GGX14DRAFT_493576</name>
</gene>
<dbReference type="AlphaFoldDB" id="A0AAD6YKH5"/>
<evidence type="ECO:0000313" key="3">
    <source>
        <dbReference type="Proteomes" id="UP001219525"/>
    </source>
</evidence>
<feature type="compositionally biased region" description="Acidic residues" evidence="1">
    <location>
        <begin position="22"/>
        <end position="34"/>
    </location>
</feature>
<evidence type="ECO:0000313" key="2">
    <source>
        <dbReference type="EMBL" id="KAJ7220197.1"/>
    </source>
</evidence>
<organism evidence="2 3">
    <name type="scientific">Mycena pura</name>
    <dbReference type="NCBI Taxonomy" id="153505"/>
    <lineage>
        <taxon>Eukaryota</taxon>
        <taxon>Fungi</taxon>
        <taxon>Dikarya</taxon>
        <taxon>Basidiomycota</taxon>
        <taxon>Agaricomycotina</taxon>
        <taxon>Agaricomycetes</taxon>
        <taxon>Agaricomycetidae</taxon>
        <taxon>Agaricales</taxon>
        <taxon>Marasmiineae</taxon>
        <taxon>Mycenaceae</taxon>
        <taxon>Mycena</taxon>
    </lineage>
</organism>
<proteinExistence type="predicted"/>
<feature type="region of interest" description="Disordered" evidence="1">
    <location>
        <begin position="1"/>
        <end position="44"/>
    </location>
</feature>
<dbReference type="Proteomes" id="UP001219525">
    <property type="component" value="Unassembled WGS sequence"/>
</dbReference>